<dbReference type="Pfam" id="PF16369">
    <property type="entry name" value="GH43_C"/>
    <property type="match status" value="1"/>
</dbReference>
<evidence type="ECO:0000256" key="5">
    <source>
        <dbReference type="PIRSR" id="PIRSR606710-1"/>
    </source>
</evidence>
<proteinExistence type="inferred from homology"/>
<feature type="signal peptide" evidence="8">
    <location>
        <begin position="1"/>
        <end position="23"/>
    </location>
</feature>
<dbReference type="SUPFAM" id="SSF75005">
    <property type="entry name" value="Arabinanase/levansucrase/invertase"/>
    <property type="match status" value="1"/>
</dbReference>
<dbReference type="Proteomes" id="UP000198510">
    <property type="component" value="Unassembled WGS sequence"/>
</dbReference>
<dbReference type="InterPro" id="IPR032291">
    <property type="entry name" value="Abn2_C"/>
</dbReference>
<dbReference type="STRING" id="1075417.SAMN05421823_11255"/>
<evidence type="ECO:0000256" key="4">
    <source>
        <dbReference type="ARBA" id="ARBA00023295"/>
    </source>
</evidence>
<evidence type="ECO:0000313" key="11">
    <source>
        <dbReference type="Proteomes" id="UP000198510"/>
    </source>
</evidence>
<evidence type="ECO:0000256" key="8">
    <source>
        <dbReference type="SAM" id="SignalP"/>
    </source>
</evidence>
<evidence type="ECO:0000256" key="1">
    <source>
        <dbReference type="ARBA" id="ARBA00004834"/>
    </source>
</evidence>
<dbReference type="Gene3D" id="2.40.128.10">
    <property type="match status" value="1"/>
</dbReference>
<evidence type="ECO:0000256" key="2">
    <source>
        <dbReference type="ARBA" id="ARBA00009865"/>
    </source>
</evidence>
<dbReference type="OrthoDB" id="9801455at2"/>
<gene>
    <name evidence="10" type="ORF">SAMN05421823_11255</name>
</gene>
<evidence type="ECO:0000256" key="7">
    <source>
        <dbReference type="RuleBase" id="RU361187"/>
    </source>
</evidence>
<name>A0A1G9S7D6_9BACT</name>
<dbReference type="Pfam" id="PF04616">
    <property type="entry name" value="Glyco_hydro_43"/>
    <property type="match status" value="1"/>
</dbReference>
<keyword evidence="11" id="KW-1185">Reference proteome</keyword>
<evidence type="ECO:0000259" key="9">
    <source>
        <dbReference type="Pfam" id="PF16369"/>
    </source>
</evidence>
<dbReference type="GO" id="GO:0004553">
    <property type="term" value="F:hydrolase activity, hydrolyzing O-glycosyl compounds"/>
    <property type="evidence" value="ECO:0007669"/>
    <property type="project" value="InterPro"/>
</dbReference>
<evidence type="ECO:0000256" key="3">
    <source>
        <dbReference type="ARBA" id="ARBA00022801"/>
    </source>
</evidence>
<dbReference type="InterPro" id="IPR023296">
    <property type="entry name" value="Glyco_hydro_beta-prop_sf"/>
</dbReference>
<feature type="active site" description="Proton acceptor" evidence="5">
    <location>
        <position position="69"/>
    </location>
</feature>
<protein>
    <submittedName>
        <fullName evidence="10">Arabinan endo-1,5-alpha-L-arabinosidase</fullName>
    </submittedName>
</protein>
<sequence>MLSRYFRFWISVLLLGMVWSCKPEEPAPTPTPTPNPPPDTFDINDITDTYPNLVDFQFYRQWGPYNVHDPSILDDGEYFYCYSTDASFGNTSERFGLQIRRSKDLIEWQFVGWAWNGLPPQGANYIRGQGTEPFQSLWAPYILKVGSEYRLYYSLSSEVHKLSAIGLLTATSPEGPWTERGLAVTSRTSLPMTNAIDPSVLTAPDGRQWMYYGSAYDGIYVVELDPATGLAKTQNDKGHRIAQRGFTGGRINGNIEGPEIIYHPEQQKYYLFIAYDWLETKYNVRVGRADSPEGPFLDFNGVDLNGEEDNGPMILAPYQFEGHPGWQGVSHCAVWHRDGQYYLAHQGRPVENAFYMVLHVRKVFWTEDGWPVVSPERYAGVAQTAIETSELAGNWEQIAFGYRVVPGYAEEQTSPDLQTAVTLTLEAGGTINGETGSAWTYEAPWLTLTTSAGTTKVYVARGRDWENQRETLVFSGLEADGTARWGKQKP</sequence>
<dbReference type="PANTHER" id="PTHR43301">
    <property type="entry name" value="ARABINAN ENDO-1,5-ALPHA-L-ARABINOSIDASE"/>
    <property type="match status" value="1"/>
</dbReference>
<dbReference type="CDD" id="cd08998">
    <property type="entry name" value="GH43_Arb43a-like"/>
    <property type="match status" value="1"/>
</dbReference>
<dbReference type="InterPro" id="IPR006710">
    <property type="entry name" value="Glyco_hydro_43"/>
</dbReference>
<keyword evidence="4 7" id="KW-0326">Glycosidase</keyword>
<dbReference type="AlphaFoldDB" id="A0A1G9S7D6"/>
<dbReference type="InterPro" id="IPR050727">
    <property type="entry name" value="GH43_arabinanases"/>
</dbReference>
<comment type="pathway">
    <text evidence="1">Glycan metabolism; L-arabinan degradation.</text>
</comment>
<comment type="similarity">
    <text evidence="2 7">Belongs to the glycosyl hydrolase 43 family.</text>
</comment>
<dbReference type="RefSeq" id="WP_089687060.1">
    <property type="nucleotide sequence ID" value="NZ_FNFO01000012.1"/>
</dbReference>
<accession>A0A1G9S7D6</accession>
<keyword evidence="3 7" id="KW-0378">Hydrolase</keyword>
<evidence type="ECO:0000256" key="6">
    <source>
        <dbReference type="PIRSR" id="PIRSR606710-2"/>
    </source>
</evidence>
<keyword evidence="8" id="KW-0732">Signal</keyword>
<reference evidence="10 11" key="1">
    <citation type="submission" date="2016-10" db="EMBL/GenBank/DDBJ databases">
        <authorList>
            <person name="de Groot N.N."/>
        </authorList>
    </citation>
    <scope>NUCLEOTIDE SEQUENCE [LARGE SCALE GENOMIC DNA]</scope>
    <source>
        <strain evidence="10 11">DSM 25186</strain>
    </source>
</reference>
<dbReference type="EMBL" id="FNFO01000012">
    <property type="protein sequence ID" value="SDM31376.1"/>
    <property type="molecule type" value="Genomic_DNA"/>
</dbReference>
<evidence type="ECO:0000313" key="10">
    <source>
        <dbReference type="EMBL" id="SDM31376.1"/>
    </source>
</evidence>
<dbReference type="PANTHER" id="PTHR43301:SF3">
    <property type="entry name" value="ARABINAN ENDO-1,5-ALPHA-L-ARABINOSIDASE A-RELATED"/>
    <property type="match status" value="1"/>
</dbReference>
<feature type="chain" id="PRO_5011552360" evidence="8">
    <location>
        <begin position="24"/>
        <end position="490"/>
    </location>
</feature>
<feature type="domain" description="Extracellular endo-alpha-(1-&gt;5)-L-arabinanase C-terminal" evidence="9">
    <location>
        <begin position="375"/>
        <end position="486"/>
    </location>
</feature>
<dbReference type="GO" id="GO:0005975">
    <property type="term" value="P:carbohydrate metabolic process"/>
    <property type="evidence" value="ECO:0007669"/>
    <property type="project" value="InterPro"/>
</dbReference>
<dbReference type="Gene3D" id="2.115.10.20">
    <property type="entry name" value="Glycosyl hydrolase domain, family 43"/>
    <property type="match status" value="1"/>
</dbReference>
<organism evidence="10 11">
    <name type="scientific">Catalinimonas alkaloidigena</name>
    <dbReference type="NCBI Taxonomy" id="1075417"/>
    <lineage>
        <taxon>Bacteria</taxon>
        <taxon>Pseudomonadati</taxon>
        <taxon>Bacteroidota</taxon>
        <taxon>Cytophagia</taxon>
        <taxon>Cytophagales</taxon>
        <taxon>Catalimonadaceae</taxon>
        <taxon>Catalinimonas</taxon>
    </lineage>
</organism>
<feature type="active site" description="Proton donor" evidence="5">
    <location>
        <position position="256"/>
    </location>
</feature>
<feature type="site" description="Important for catalytic activity, responsible for pKa modulation of the active site Glu and correct orientation of both the proton donor and substrate" evidence="6">
    <location>
        <position position="197"/>
    </location>
</feature>